<dbReference type="Proteomes" id="UP000000305">
    <property type="component" value="Unassembled WGS sequence"/>
</dbReference>
<keyword evidence="2" id="KW-1185">Reference proteome</keyword>
<dbReference type="KEGG" id="dpx:DAPPUDRAFT_109299"/>
<sequence length="262" mass="30267">MPSRQLKILALKNGLASPRNCIDETPQGYVELSLPIPVQTNADTILISWGKTEDGEKNFLENIFFAVLFKVEFTAAPCQNSILTRVLYSELKFELKDSVRFVSGLKKKFTKAMLKELVVEHGTVKSIKMTLNYPLVYFQEYHETMKAMNFLMLRNFENQTAMVTTMRLQHFQQSLRTIVVFLIGICKDISAKWNFVEYPGSVFKDVQVAYNGYNHYYSVADVEEEFQPGQPKRIIEKLEKVENERTVRSASTELYNRNDLST</sequence>
<dbReference type="InterPro" id="IPR012677">
    <property type="entry name" value="Nucleotide-bd_a/b_plait_sf"/>
</dbReference>
<dbReference type="HOGENOM" id="CLU_1062701_0_0_1"/>
<protein>
    <submittedName>
        <fullName evidence="1">Uncharacterized protein</fullName>
    </submittedName>
</protein>
<gene>
    <name evidence="1" type="ORF">DAPPUDRAFT_109299</name>
</gene>
<name>E9H2K7_DAPPU</name>
<proteinExistence type="predicted"/>
<dbReference type="AlphaFoldDB" id="E9H2K7"/>
<evidence type="ECO:0000313" key="1">
    <source>
        <dbReference type="EMBL" id="EFX74047.1"/>
    </source>
</evidence>
<dbReference type="CDD" id="cd00590">
    <property type="entry name" value="RRM_SF"/>
    <property type="match status" value="1"/>
</dbReference>
<reference evidence="1 2" key="1">
    <citation type="journal article" date="2011" name="Science">
        <title>The ecoresponsive genome of Daphnia pulex.</title>
        <authorList>
            <person name="Colbourne J.K."/>
            <person name="Pfrender M.E."/>
            <person name="Gilbert D."/>
            <person name="Thomas W.K."/>
            <person name="Tucker A."/>
            <person name="Oakley T.H."/>
            <person name="Tokishita S."/>
            <person name="Aerts A."/>
            <person name="Arnold G.J."/>
            <person name="Basu M.K."/>
            <person name="Bauer D.J."/>
            <person name="Caceres C.E."/>
            <person name="Carmel L."/>
            <person name="Casola C."/>
            <person name="Choi J.H."/>
            <person name="Detter J.C."/>
            <person name="Dong Q."/>
            <person name="Dusheyko S."/>
            <person name="Eads B.D."/>
            <person name="Frohlich T."/>
            <person name="Geiler-Samerotte K.A."/>
            <person name="Gerlach D."/>
            <person name="Hatcher P."/>
            <person name="Jogdeo S."/>
            <person name="Krijgsveld J."/>
            <person name="Kriventseva E.V."/>
            <person name="Kultz D."/>
            <person name="Laforsch C."/>
            <person name="Lindquist E."/>
            <person name="Lopez J."/>
            <person name="Manak J.R."/>
            <person name="Muller J."/>
            <person name="Pangilinan J."/>
            <person name="Patwardhan R.P."/>
            <person name="Pitluck S."/>
            <person name="Pritham E.J."/>
            <person name="Rechtsteiner A."/>
            <person name="Rho M."/>
            <person name="Rogozin I.B."/>
            <person name="Sakarya O."/>
            <person name="Salamov A."/>
            <person name="Schaack S."/>
            <person name="Shapiro H."/>
            <person name="Shiga Y."/>
            <person name="Skalitzky C."/>
            <person name="Smith Z."/>
            <person name="Souvorov A."/>
            <person name="Sung W."/>
            <person name="Tang Z."/>
            <person name="Tsuchiya D."/>
            <person name="Tu H."/>
            <person name="Vos H."/>
            <person name="Wang M."/>
            <person name="Wolf Y.I."/>
            <person name="Yamagata H."/>
            <person name="Yamada T."/>
            <person name="Ye Y."/>
            <person name="Shaw J.R."/>
            <person name="Andrews J."/>
            <person name="Crease T.J."/>
            <person name="Tang H."/>
            <person name="Lucas S.M."/>
            <person name="Robertson H.M."/>
            <person name="Bork P."/>
            <person name="Koonin E.V."/>
            <person name="Zdobnov E.M."/>
            <person name="Grigoriev I.V."/>
            <person name="Lynch M."/>
            <person name="Boore J.L."/>
        </authorList>
    </citation>
    <scope>NUCLEOTIDE SEQUENCE [LARGE SCALE GENOMIC DNA]</scope>
</reference>
<dbReference type="Gene3D" id="3.30.70.330">
    <property type="match status" value="1"/>
</dbReference>
<organism evidence="1 2">
    <name type="scientific">Daphnia pulex</name>
    <name type="common">Water flea</name>
    <dbReference type="NCBI Taxonomy" id="6669"/>
    <lineage>
        <taxon>Eukaryota</taxon>
        <taxon>Metazoa</taxon>
        <taxon>Ecdysozoa</taxon>
        <taxon>Arthropoda</taxon>
        <taxon>Crustacea</taxon>
        <taxon>Branchiopoda</taxon>
        <taxon>Diplostraca</taxon>
        <taxon>Cladocera</taxon>
        <taxon>Anomopoda</taxon>
        <taxon>Daphniidae</taxon>
        <taxon>Daphnia</taxon>
    </lineage>
</organism>
<accession>E9H2K7</accession>
<dbReference type="SUPFAM" id="SSF54928">
    <property type="entry name" value="RNA-binding domain, RBD"/>
    <property type="match status" value="1"/>
</dbReference>
<dbReference type="InterPro" id="IPR035979">
    <property type="entry name" value="RBD_domain_sf"/>
</dbReference>
<dbReference type="InParanoid" id="E9H2K7"/>
<evidence type="ECO:0000313" key="2">
    <source>
        <dbReference type="Proteomes" id="UP000000305"/>
    </source>
</evidence>
<dbReference type="EMBL" id="GL732586">
    <property type="protein sequence ID" value="EFX74047.1"/>
    <property type="molecule type" value="Genomic_DNA"/>
</dbReference>
<dbReference type="GO" id="GO:0003676">
    <property type="term" value="F:nucleic acid binding"/>
    <property type="evidence" value="ECO:0007669"/>
    <property type="project" value="InterPro"/>
</dbReference>